<evidence type="ECO:0000256" key="5">
    <source>
        <dbReference type="ARBA" id="ARBA00022692"/>
    </source>
</evidence>
<dbReference type="GO" id="GO:0009279">
    <property type="term" value="C:cell outer membrane"/>
    <property type="evidence" value="ECO:0007669"/>
    <property type="project" value="UniProtKB-SubCell"/>
</dbReference>
<evidence type="ECO:0000256" key="12">
    <source>
        <dbReference type="RuleBase" id="RU003357"/>
    </source>
</evidence>
<keyword evidence="2 11" id="KW-0813">Transport</keyword>
<evidence type="ECO:0000256" key="11">
    <source>
        <dbReference type="PROSITE-ProRule" id="PRU01360"/>
    </source>
</evidence>
<evidence type="ECO:0000259" key="14">
    <source>
        <dbReference type="Pfam" id="PF00593"/>
    </source>
</evidence>
<dbReference type="Proteomes" id="UP000438476">
    <property type="component" value="Unassembled WGS sequence"/>
</dbReference>
<evidence type="ECO:0000256" key="13">
    <source>
        <dbReference type="SAM" id="SignalP"/>
    </source>
</evidence>
<reference evidence="16 17" key="1">
    <citation type="submission" date="2019-12" db="EMBL/GenBank/DDBJ databases">
        <title>Genomic-based taxomic classification of the family Erythrobacteraceae.</title>
        <authorList>
            <person name="Xu L."/>
        </authorList>
    </citation>
    <scope>NUCLEOTIDE SEQUENCE [LARGE SCALE GENOMIC DNA]</scope>
    <source>
        <strain evidence="16 17">LMG 29518</strain>
    </source>
</reference>
<dbReference type="EMBL" id="WTYT01000004">
    <property type="protein sequence ID" value="MXO66216.1"/>
    <property type="molecule type" value="Genomic_DNA"/>
</dbReference>
<evidence type="ECO:0000259" key="15">
    <source>
        <dbReference type="Pfam" id="PF07715"/>
    </source>
</evidence>
<dbReference type="GO" id="GO:0006826">
    <property type="term" value="P:iron ion transport"/>
    <property type="evidence" value="ECO:0007669"/>
    <property type="project" value="UniProtKB-KW"/>
</dbReference>
<comment type="caution">
    <text evidence="16">The sequence shown here is derived from an EMBL/GenBank/DDBJ whole genome shotgun (WGS) entry which is preliminary data.</text>
</comment>
<evidence type="ECO:0000256" key="3">
    <source>
        <dbReference type="ARBA" id="ARBA00022452"/>
    </source>
</evidence>
<keyword evidence="3 11" id="KW-1134">Transmembrane beta strand</keyword>
<feature type="chain" id="PRO_5026317996" evidence="13">
    <location>
        <begin position="25"/>
        <end position="790"/>
    </location>
</feature>
<keyword evidence="16" id="KW-0675">Receptor</keyword>
<dbReference type="InterPro" id="IPR012910">
    <property type="entry name" value="Plug_dom"/>
</dbReference>
<evidence type="ECO:0000256" key="1">
    <source>
        <dbReference type="ARBA" id="ARBA00004571"/>
    </source>
</evidence>
<keyword evidence="9 11" id="KW-0472">Membrane</keyword>
<dbReference type="Pfam" id="PF07715">
    <property type="entry name" value="Plug"/>
    <property type="match status" value="1"/>
</dbReference>
<feature type="domain" description="TonB-dependent receptor-like beta-barrel" evidence="14">
    <location>
        <begin position="322"/>
        <end position="755"/>
    </location>
</feature>
<comment type="similarity">
    <text evidence="11 12">Belongs to the TonB-dependent receptor family.</text>
</comment>
<feature type="domain" description="TonB-dependent receptor plug" evidence="15">
    <location>
        <begin position="60"/>
        <end position="170"/>
    </location>
</feature>
<protein>
    <submittedName>
        <fullName evidence="16">TonB-dependent receptor</fullName>
    </submittedName>
</protein>
<keyword evidence="10 11" id="KW-0998">Cell outer membrane</keyword>
<evidence type="ECO:0000256" key="8">
    <source>
        <dbReference type="ARBA" id="ARBA00023077"/>
    </source>
</evidence>
<evidence type="ECO:0000256" key="2">
    <source>
        <dbReference type="ARBA" id="ARBA00022448"/>
    </source>
</evidence>
<sequence length="790" mass="85467">MARKHLTIGTAMVALIGAANAAQAQDQSPEAATSQGSFSPQAEDGISEIVVTAQFRAQGLQDTPIAISAFDAQALEQKNYGTITDLTDSAPNVVMKPSGSAFGPGAAIFIRGVGQADSNFAFEPGVGLYVDDVYYGAVFGSQLDLLDLDRVEILRGPQGTLAGKNSIGGAVKMYSRKPGSGGSFLELTTGSRDQIDARGVADIEIVPGEFALRFSGVTRHQDGYLTRYDFGCRNPDNPAGIESTAAAGASCKIGTEGGKDYTAGRIALRWTPSDSVDLNLSASRLVDSSEPAATKLLSLSVPPPVVPGIPDQSIFLTPDEEYSNYANYTTPAFTDQRGDHPTTVWPVNNRLRSWDVSGNLEVQLSDSLALTLISAYRHLEGRYSTDFDASALGINTSTFTNSHKQFTQEVRLGGTSFSDLLDWTVGAYYYKATSYIEGGDIIAPEAPFRSVFYSDDRIPSRSISGFVHGVLNLTDSFRLTAGLRYTDDKKTYFFRRLNPFDTSETSYTAQAAIDGAEGRFSGDRWDYRLNASYDITPDVMAYGQLSTGYRGGGVNPRPFVKQQVVPFEPETLTAYEAGLKTTLFDRALRLNLAGFINDYNDIIFSNNAPTVVDGVVISQQNATPTNAGNARLQGVELEASLEPVRGLRFDGSVSYLDFELKTISESGGTFNGITLDSEAPYITDWKVSAGIQYAADLGEYGVLTPRLDLSYQSSFFINVDNDPRGLVDGYTLLNARLGWQSESGDWGAALSVTNLTDEFYYANKIRLPIGITTGQVAPPRQWSLSVRRNF</sequence>
<dbReference type="PANTHER" id="PTHR32552:SF81">
    <property type="entry name" value="TONB-DEPENDENT OUTER MEMBRANE RECEPTOR"/>
    <property type="match status" value="1"/>
</dbReference>
<dbReference type="OrthoDB" id="127311at2"/>
<dbReference type="InterPro" id="IPR036942">
    <property type="entry name" value="Beta-barrel_TonB_sf"/>
</dbReference>
<dbReference type="RefSeq" id="WP_160736647.1">
    <property type="nucleotide sequence ID" value="NZ_WTYT01000004.1"/>
</dbReference>
<dbReference type="InterPro" id="IPR000531">
    <property type="entry name" value="Beta-barrel_TonB"/>
</dbReference>
<dbReference type="CDD" id="cd01347">
    <property type="entry name" value="ligand_gated_channel"/>
    <property type="match status" value="1"/>
</dbReference>
<dbReference type="AlphaFoldDB" id="A0A6I4T5Q5"/>
<keyword evidence="17" id="KW-1185">Reference proteome</keyword>
<evidence type="ECO:0000256" key="4">
    <source>
        <dbReference type="ARBA" id="ARBA00022496"/>
    </source>
</evidence>
<name>A0A6I4T5Q5_9SPHN</name>
<keyword evidence="4" id="KW-0410">Iron transport</keyword>
<keyword evidence="6" id="KW-0408">Iron</keyword>
<keyword evidence="7" id="KW-0406">Ion transport</keyword>
<accession>A0A6I4T5Q5</accession>
<dbReference type="SUPFAM" id="SSF56935">
    <property type="entry name" value="Porins"/>
    <property type="match status" value="1"/>
</dbReference>
<organism evidence="16 17">
    <name type="scientific">Altericroceibacterium endophyticum</name>
    <dbReference type="NCBI Taxonomy" id="1808508"/>
    <lineage>
        <taxon>Bacteria</taxon>
        <taxon>Pseudomonadati</taxon>
        <taxon>Pseudomonadota</taxon>
        <taxon>Alphaproteobacteria</taxon>
        <taxon>Sphingomonadales</taxon>
        <taxon>Erythrobacteraceae</taxon>
        <taxon>Altericroceibacterium</taxon>
    </lineage>
</organism>
<evidence type="ECO:0000313" key="17">
    <source>
        <dbReference type="Proteomes" id="UP000438476"/>
    </source>
</evidence>
<gene>
    <name evidence="16" type="ORF">GRI91_10655</name>
</gene>
<dbReference type="Pfam" id="PF00593">
    <property type="entry name" value="TonB_dep_Rec_b-barrel"/>
    <property type="match status" value="1"/>
</dbReference>
<feature type="signal peptide" evidence="13">
    <location>
        <begin position="1"/>
        <end position="24"/>
    </location>
</feature>
<dbReference type="Gene3D" id="2.40.170.20">
    <property type="entry name" value="TonB-dependent receptor, beta-barrel domain"/>
    <property type="match status" value="1"/>
</dbReference>
<keyword evidence="13" id="KW-0732">Signal</keyword>
<evidence type="ECO:0000256" key="7">
    <source>
        <dbReference type="ARBA" id="ARBA00023065"/>
    </source>
</evidence>
<proteinExistence type="inferred from homology"/>
<dbReference type="PROSITE" id="PS52016">
    <property type="entry name" value="TONB_DEPENDENT_REC_3"/>
    <property type="match status" value="1"/>
</dbReference>
<keyword evidence="8 12" id="KW-0798">TonB box</keyword>
<comment type="subcellular location">
    <subcellularLocation>
        <location evidence="1 11">Cell outer membrane</location>
        <topology evidence="1 11">Multi-pass membrane protein</topology>
    </subcellularLocation>
</comment>
<dbReference type="InterPro" id="IPR039426">
    <property type="entry name" value="TonB-dep_rcpt-like"/>
</dbReference>
<dbReference type="PANTHER" id="PTHR32552">
    <property type="entry name" value="FERRICHROME IRON RECEPTOR-RELATED"/>
    <property type="match status" value="1"/>
</dbReference>
<evidence type="ECO:0000256" key="9">
    <source>
        <dbReference type="ARBA" id="ARBA00023136"/>
    </source>
</evidence>
<evidence type="ECO:0000256" key="6">
    <source>
        <dbReference type="ARBA" id="ARBA00023004"/>
    </source>
</evidence>
<evidence type="ECO:0000256" key="10">
    <source>
        <dbReference type="ARBA" id="ARBA00023237"/>
    </source>
</evidence>
<evidence type="ECO:0000313" key="16">
    <source>
        <dbReference type="EMBL" id="MXO66216.1"/>
    </source>
</evidence>
<keyword evidence="5 11" id="KW-0812">Transmembrane</keyword>